<sequence>MINISGYGLQARLTASNTFPNGITITAFADDADSMDAPDFTLADTGNALNGELLVWSKPGPIEIGLNIVPTSDDDVNLDALAEANRVGKGKRGARDVINLVITYPNGSVINLNSGVMVLGSIVPSVTQAGRFRTRTYRFRFENDGKKYQPAVVA</sequence>
<proteinExistence type="predicted"/>
<organism evidence="1 2">
    <name type="scientific">Serratia phage MTx</name>
    <dbReference type="NCBI Taxonomy" id="2557553"/>
    <lineage>
        <taxon>Viruses</taxon>
        <taxon>Duplodnaviria</taxon>
        <taxon>Heunggongvirae</taxon>
        <taxon>Uroviricota</taxon>
        <taxon>Caudoviricetes</taxon>
        <taxon>Lindbergviridae</taxon>
        <taxon>Myosmarvirus</taxon>
        <taxon>Myosmarvirus MTx</taxon>
    </lineage>
</organism>
<gene>
    <name evidence="1" type="ORF">CPT_MTx_041</name>
</gene>
<reference evidence="2" key="1">
    <citation type="submission" date="2019-03" db="EMBL/GenBank/DDBJ databases">
        <title>Complete Genome Sequence of Serratia marcescens Myophage MTx.</title>
        <authorList>
            <person name="Graham K."/>
            <person name="Freeman M."/>
            <person name="Newkirk H."/>
            <person name="Liu M."/>
            <person name="Ramsey J."/>
            <person name="Cahill J."/>
        </authorList>
    </citation>
    <scope>NUCLEOTIDE SEQUENCE [LARGE SCALE GENOMIC DNA]</scope>
</reference>
<evidence type="ECO:0000313" key="2">
    <source>
        <dbReference type="Proteomes" id="UP000309130"/>
    </source>
</evidence>
<name>A0A482MIF6_9CAUD</name>
<dbReference type="Proteomes" id="UP000309130">
    <property type="component" value="Segment"/>
</dbReference>
<dbReference type="InterPro" id="IPR054440">
    <property type="entry name" value="Gp32-like"/>
</dbReference>
<dbReference type="EMBL" id="MK618717">
    <property type="protein sequence ID" value="QBQ72347.1"/>
    <property type="molecule type" value="Genomic_DNA"/>
</dbReference>
<keyword evidence="2" id="KW-1185">Reference proteome</keyword>
<evidence type="ECO:0000313" key="1">
    <source>
        <dbReference type="EMBL" id="QBQ72347.1"/>
    </source>
</evidence>
<dbReference type="Pfam" id="PF22764">
    <property type="entry name" value="E217_Gp32"/>
    <property type="match status" value="1"/>
</dbReference>
<accession>A0A482MIF6</accession>
<protein>
    <submittedName>
        <fullName evidence="1">Virion protein</fullName>
    </submittedName>
</protein>